<dbReference type="SMART" id="SM00460">
    <property type="entry name" value="TGc"/>
    <property type="match status" value="1"/>
</dbReference>
<dbReference type="EMBL" id="VCQU01000002">
    <property type="protein sequence ID" value="NMN94601.1"/>
    <property type="molecule type" value="Genomic_DNA"/>
</dbReference>
<dbReference type="Pfam" id="PF08379">
    <property type="entry name" value="Bact_transglu_N"/>
    <property type="match status" value="1"/>
</dbReference>
<dbReference type="InterPro" id="IPR002931">
    <property type="entry name" value="Transglutaminase-like"/>
</dbReference>
<name>A0A848K814_9NOCA</name>
<dbReference type="AlphaFoldDB" id="A0A848K814"/>
<dbReference type="InterPro" id="IPR038765">
    <property type="entry name" value="Papain-like_cys_pep_sf"/>
</dbReference>
<keyword evidence="3" id="KW-1185">Reference proteome</keyword>
<evidence type="ECO:0000313" key="2">
    <source>
        <dbReference type="EMBL" id="NMN94601.1"/>
    </source>
</evidence>
<proteinExistence type="predicted"/>
<dbReference type="PANTHER" id="PTHR33490">
    <property type="entry name" value="BLR5614 PROTEIN-RELATED"/>
    <property type="match status" value="1"/>
</dbReference>
<reference evidence="2 3" key="1">
    <citation type="submission" date="2019-05" db="EMBL/GenBank/DDBJ databases">
        <authorList>
            <person name="Lee S.D."/>
        </authorList>
    </citation>
    <scope>NUCLEOTIDE SEQUENCE [LARGE SCALE GENOMIC DNA]</scope>
    <source>
        <strain evidence="2 3">YC2-7</strain>
    </source>
</reference>
<organism evidence="2 3">
    <name type="scientific">Antrihabitans stalactiti</name>
    <dbReference type="NCBI Taxonomy" id="2584121"/>
    <lineage>
        <taxon>Bacteria</taxon>
        <taxon>Bacillati</taxon>
        <taxon>Actinomycetota</taxon>
        <taxon>Actinomycetes</taxon>
        <taxon>Mycobacteriales</taxon>
        <taxon>Nocardiaceae</taxon>
        <taxon>Antrihabitans</taxon>
    </lineage>
</organism>
<dbReference type="SUPFAM" id="SSF54001">
    <property type="entry name" value="Cysteine proteinases"/>
    <property type="match status" value="1"/>
</dbReference>
<accession>A0A848K814</accession>
<dbReference type="Gene3D" id="3.10.620.30">
    <property type="match status" value="1"/>
</dbReference>
<dbReference type="PANTHER" id="PTHR33490:SF6">
    <property type="entry name" value="SLL1049 PROTEIN"/>
    <property type="match status" value="1"/>
</dbReference>
<dbReference type="RefSeq" id="WP_169585877.1">
    <property type="nucleotide sequence ID" value="NZ_VCQU01000002.1"/>
</dbReference>
<dbReference type="Pfam" id="PF01841">
    <property type="entry name" value="Transglut_core"/>
    <property type="match status" value="1"/>
</dbReference>
<feature type="domain" description="Transglutaminase-like" evidence="1">
    <location>
        <begin position="164"/>
        <end position="231"/>
    </location>
</feature>
<comment type="caution">
    <text evidence="2">The sequence shown here is derived from an EMBL/GenBank/DDBJ whole genome shotgun (WGS) entry which is preliminary data.</text>
</comment>
<protein>
    <submittedName>
        <fullName evidence="2">Transglutaminase family protein</fullName>
    </submittedName>
</protein>
<dbReference type="Proteomes" id="UP000535543">
    <property type="component" value="Unassembled WGS sequence"/>
</dbReference>
<gene>
    <name evidence="2" type="ORF">FGL95_06060</name>
</gene>
<sequence>MRVVHTTGYAYNAPVTSSYNEARLTPRADYRQNVILNRVETSPATRSYKYRDYWGTSVTAFDLHAPHTELEVTGSSVVETEPFATPAESWSWDDLRSDMLLDRFDELLTPTTYVPRDRKLASVAKQLSKGVDPAEAVVKAAEWVHSEMSYVSGSTGVHTSAVQAWDERKGVCQDYAHLTLLLLRSMGIPSRYVSGYLHPKRSAALGETVAGESHAWVEAWTGTWWAYDPTNAVAISEQHVSVGVGRDYGDVPPLKGIYSGGGSTALDVVVEITRLA</sequence>
<evidence type="ECO:0000259" key="1">
    <source>
        <dbReference type="SMART" id="SM00460"/>
    </source>
</evidence>
<dbReference type="InterPro" id="IPR013589">
    <property type="entry name" value="Bac_transglu_N"/>
</dbReference>
<evidence type="ECO:0000313" key="3">
    <source>
        <dbReference type="Proteomes" id="UP000535543"/>
    </source>
</evidence>
<reference evidence="2 3" key="2">
    <citation type="submission" date="2020-06" db="EMBL/GenBank/DDBJ databases">
        <title>Antribacter stalactiti gen. nov., sp. nov., a new member of the family Nacardiaceae isolated from a cave.</title>
        <authorList>
            <person name="Kim I.S."/>
        </authorList>
    </citation>
    <scope>NUCLEOTIDE SEQUENCE [LARGE SCALE GENOMIC DNA]</scope>
    <source>
        <strain evidence="2 3">YC2-7</strain>
    </source>
</reference>